<comment type="caution">
    <text evidence="3">The sequence shown here is derived from an EMBL/GenBank/DDBJ whole genome shotgun (WGS) entry which is preliminary data.</text>
</comment>
<dbReference type="SMART" id="SM00267">
    <property type="entry name" value="GGDEF"/>
    <property type="match status" value="1"/>
</dbReference>
<dbReference type="AlphaFoldDB" id="A0A8J4M3T1"/>
<dbReference type="InterPro" id="IPR000160">
    <property type="entry name" value="GGDEF_dom"/>
</dbReference>
<reference evidence="3" key="1">
    <citation type="submission" date="2021-04" db="EMBL/GenBank/DDBJ databases">
        <title>Draft genome sequence of Xylanibacillus composti strain K13.</title>
        <authorList>
            <person name="Uke A."/>
            <person name="Chhe C."/>
            <person name="Baramee S."/>
            <person name="Kosugi A."/>
        </authorList>
    </citation>
    <scope>NUCLEOTIDE SEQUENCE</scope>
    <source>
        <strain evidence="3">K13</strain>
    </source>
</reference>
<dbReference type="Gene3D" id="3.30.70.270">
    <property type="match status" value="1"/>
</dbReference>
<name>A0A8J4M3T1_9BACL</name>
<keyword evidence="4" id="KW-1185">Reference proteome</keyword>
<dbReference type="SUPFAM" id="SSF54631">
    <property type="entry name" value="CBS-domain pair"/>
    <property type="match status" value="1"/>
</dbReference>
<proteinExistence type="predicted"/>
<dbReference type="CDD" id="cd01948">
    <property type="entry name" value="EAL"/>
    <property type="match status" value="1"/>
</dbReference>
<protein>
    <recommendedName>
        <fullName evidence="5">Diguanylate cyclase/phosphodiesterase</fullName>
    </recommendedName>
</protein>
<organism evidence="3 4">
    <name type="scientific">Xylanibacillus composti</name>
    <dbReference type="NCBI Taxonomy" id="1572762"/>
    <lineage>
        <taxon>Bacteria</taxon>
        <taxon>Bacillati</taxon>
        <taxon>Bacillota</taxon>
        <taxon>Bacilli</taxon>
        <taxon>Bacillales</taxon>
        <taxon>Paenibacillaceae</taxon>
        <taxon>Xylanibacillus</taxon>
    </lineage>
</organism>
<dbReference type="PROSITE" id="PS50887">
    <property type="entry name" value="GGDEF"/>
    <property type="match status" value="1"/>
</dbReference>
<feature type="domain" description="GGDEF" evidence="2">
    <location>
        <begin position="437"/>
        <end position="587"/>
    </location>
</feature>
<dbReference type="PANTHER" id="PTHR33121:SF76">
    <property type="entry name" value="SIGNALING PROTEIN"/>
    <property type="match status" value="1"/>
</dbReference>
<dbReference type="InterPro" id="IPR001633">
    <property type="entry name" value="EAL_dom"/>
</dbReference>
<evidence type="ECO:0000313" key="3">
    <source>
        <dbReference type="EMBL" id="GIQ69831.1"/>
    </source>
</evidence>
<evidence type="ECO:0000259" key="1">
    <source>
        <dbReference type="PROSITE" id="PS50883"/>
    </source>
</evidence>
<dbReference type="Pfam" id="PF00571">
    <property type="entry name" value="CBS"/>
    <property type="match status" value="1"/>
</dbReference>
<dbReference type="PANTHER" id="PTHR33121">
    <property type="entry name" value="CYCLIC DI-GMP PHOSPHODIESTERASE PDEF"/>
    <property type="match status" value="1"/>
</dbReference>
<evidence type="ECO:0008006" key="5">
    <source>
        <dbReference type="Google" id="ProtNLM"/>
    </source>
</evidence>
<dbReference type="Gene3D" id="3.10.580.10">
    <property type="entry name" value="CBS-domain"/>
    <property type="match status" value="1"/>
</dbReference>
<gene>
    <name evidence="3" type="ORF">XYCOK13_26550</name>
</gene>
<dbReference type="Gene3D" id="3.20.20.450">
    <property type="entry name" value="EAL domain"/>
    <property type="match status" value="1"/>
</dbReference>
<sequence length="597" mass="67598">MNSIPGNVEGNEELAAFYTILHTASIWSVYQPIVSLKDGTVFGYEALTRGPEQSGFRSPLKLFRMAEQEGKLYELDKLAREKAIRGCRNLSADQKIFINIPASVILEPDFTPGQTMRLLRECGLNPTNVVLEITERTSVENFEMAKRVLEHYRKQGYQIAIDDAGAGYSSLEAIAELQPDYIKIDRSLTEQIHTSRVKEYIVETFVTFATKMNISLIAEGIERLEDLDKLMRMGVHYVQGYLLGRPDKALLVPDADIHQFIQKLSDSMARSPYQKNIGDLAAHTGCFKMGTPISEVSLYLRHHEAEQGIVVVDSSNKPVGLMMREKLFQELSGQYGIALFWSKPVEQLMDNRPLILDEHTSLERASKLAMAREMRRLYDLVIITREGKLQGTASVRSILEHITHMQMEAARVSNPLTGLPGNREIQREIRTKWSSSLPFAVIYADLDHFKWYNDHFGFQQGDEVIQYTASVLRQTLQQYGTREDFIGHIGGDDFIALTCVSEPEQLCKEIVARFESGIDRFYHGKEIRYVLDREGRAVEQNGVTLSISLIICTEREGFMPEALARTAAELKSKAKALKGNAVCVERLDRLLHAKGQR</sequence>
<dbReference type="InterPro" id="IPR000644">
    <property type="entry name" value="CBS_dom"/>
</dbReference>
<evidence type="ECO:0000313" key="4">
    <source>
        <dbReference type="Proteomes" id="UP000677918"/>
    </source>
</evidence>
<dbReference type="InterPro" id="IPR046342">
    <property type="entry name" value="CBS_dom_sf"/>
</dbReference>
<dbReference type="InterPro" id="IPR029787">
    <property type="entry name" value="Nucleotide_cyclase"/>
</dbReference>
<dbReference type="Proteomes" id="UP000677918">
    <property type="component" value="Unassembled WGS sequence"/>
</dbReference>
<dbReference type="GO" id="GO:0071111">
    <property type="term" value="F:cyclic-guanylate-specific phosphodiesterase activity"/>
    <property type="evidence" value="ECO:0007669"/>
    <property type="project" value="InterPro"/>
</dbReference>
<dbReference type="CDD" id="cd01949">
    <property type="entry name" value="GGDEF"/>
    <property type="match status" value="1"/>
</dbReference>
<dbReference type="EMBL" id="BOVK01000036">
    <property type="protein sequence ID" value="GIQ69831.1"/>
    <property type="molecule type" value="Genomic_DNA"/>
</dbReference>
<feature type="domain" description="EAL" evidence="1">
    <location>
        <begin position="10"/>
        <end position="260"/>
    </location>
</feature>
<dbReference type="InterPro" id="IPR043128">
    <property type="entry name" value="Rev_trsase/Diguanyl_cyclase"/>
</dbReference>
<accession>A0A8J4M3T1</accession>
<dbReference type="RefSeq" id="WP_213412621.1">
    <property type="nucleotide sequence ID" value="NZ_BOVK01000036.1"/>
</dbReference>
<dbReference type="InterPro" id="IPR050706">
    <property type="entry name" value="Cyclic-di-GMP_PDE-like"/>
</dbReference>
<dbReference type="NCBIfam" id="TIGR00254">
    <property type="entry name" value="GGDEF"/>
    <property type="match status" value="1"/>
</dbReference>
<dbReference type="SUPFAM" id="SSF55073">
    <property type="entry name" value="Nucleotide cyclase"/>
    <property type="match status" value="1"/>
</dbReference>
<dbReference type="Pfam" id="PF00563">
    <property type="entry name" value="EAL"/>
    <property type="match status" value="1"/>
</dbReference>
<dbReference type="SUPFAM" id="SSF141868">
    <property type="entry name" value="EAL domain-like"/>
    <property type="match status" value="1"/>
</dbReference>
<dbReference type="InterPro" id="IPR035919">
    <property type="entry name" value="EAL_sf"/>
</dbReference>
<evidence type="ECO:0000259" key="2">
    <source>
        <dbReference type="PROSITE" id="PS50887"/>
    </source>
</evidence>
<dbReference type="PROSITE" id="PS50883">
    <property type="entry name" value="EAL"/>
    <property type="match status" value="1"/>
</dbReference>
<dbReference type="Pfam" id="PF00990">
    <property type="entry name" value="GGDEF"/>
    <property type="match status" value="1"/>
</dbReference>
<dbReference type="SMART" id="SM00052">
    <property type="entry name" value="EAL"/>
    <property type="match status" value="1"/>
</dbReference>